<dbReference type="InterPro" id="IPR011761">
    <property type="entry name" value="ATP-grasp"/>
</dbReference>
<proteinExistence type="predicted"/>
<dbReference type="Pfam" id="PF13535">
    <property type="entry name" value="ATP-grasp_4"/>
    <property type="match status" value="1"/>
</dbReference>
<dbReference type="InterPro" id="IPR052032">
    <property type="entry name" value="ATP-dep_AA_Ligase"/>
</dbReference>
<evidence type="ECO:0000259" key="5">
    <source>
        <dbReference type="PROSITE" id="PS50975"/>
    </source>
</evidence>
<dbReference type="STRING" id="313595.P700755_001180"/>
<feature type="domain" description="ATP-grasp" evidence="5">
    <location>
        <begin position="89"/>
        <end position="298"/>
    </location>
</feature>
<dbReference type="HOGENOM" id="CLU_061134_0_0_10"/>
<dbReference type="PANTHER" id="PTHR43585:SF2">
    <property type="entry name" value="ATP-GRASP ENZYME FSQD"/>
    <property type="match status" value="1"/>
</dbReference>
<evidence type="ECO:0000313" key="7">
    <source>
        <dbReference type="Proteomes" id="UP000008514"/>
    </source>
</evidence>
<accession>K4IE61</accession>
<dbReference type="AlphaFoldDB" id="K4IE61"/>
<dbReference type="Proteomes" id="UP000008514">
    <property type="component" value="Chromosome"/>
</dbReference>
<dbReference type="GO" id="GO:0016874">
    <property type="term" value="F:ligase activity"/>
    <property type="evidence" value="ECO:0007669"/>
    <property type="project" value="UniProtKB-KW"/>
</dbReference>
<dbReference type="SUPFAM" id="SSF56059">
    <property type="entry name" value="Glutathione synthetase ATP-binding domain-like"/>
    <property type="match status" value="1"/>
</dbReference>
<sequence length="389" mass="45178">MILIDHPYVSDFLLKTIKEYSFEIVSTPEAKSLITDDSLNWISEKEATHKIVNTVNPLVYTNSENSLAWVFKHLKATPLPGQMQLFKDKLKFRELTQDLFPDFLFRKIKIDEIQTLAIDDLQLPFVIKPSLGFFSIGVHIVQNKSDWYAAQKELTVENLKSIYPKEVMDASTFIVEDYLEGEEFAVDAYFNADGEVVILNILHHKFSSSTDVGDRVYSTSQSIIRNYKESLEIFLKPIGEKANLKNFPLHLEVRINEEGIIMPIEINPLRFGGWCTTGDLSWYAFKFNSYRYFIQNKKPDWEEVFKNDKGEIYSLVLLDNTSGFQASEISYFDFDKLQQDLEHILVNRTFDFNKYPAFGLLFTKTRKGNEKELNDILISNLSKYIVLKK</sequence>
<dbReference type="eggNOG" id="COG0151">
    <property type="taxonomic scope" value="Bacteria"/>
</dbReference>
<dbReference type="GO" id="GO:0005524">
    <property type="term" value="F:ATP binding"/>
    <property type="evidence" value="ECO:0007669"/>
    <property type="project" value="UniProtKB-UniRule"/>
</dbReference>
<keyword evidence="1" id="KW-0436">Ligase</keyword>
<protein>
    <submittedName>
        <fullName evidence="6">ATP-grasp_4 superfamily protein</fullName>
    </submittedName>
</protein>
<dbReference type="KEGG" id="ptq:P700755_001180"/>
<dbReference type="PANTHER" id="PTHR43585">
    <property type="entry name" value="FUMIPYRROLE BIOSYNTHESIS PROTEIN C"/>
    <property type="match status" value="1"/>
</dbReference>
<dbReference type="EMBL" id="CP003879">
    <property type="protein sequence ID" value="AFU68133.1"/>
    <property type="molecule type" value="Genomic_DNA"/>
</dbReference>
<name>K4IE61_PSYTT</name>
<evidence type="ECO:0000256" key="1">
    <source>
        <dbReference type="ARBA" id="ARBA00022598"/>
    </source>
</evidence>
<dbReference type="PROSITE" id="PS50975">
    <property type="entry name" value="ATP_GRASP"/>
    <property type="match status" value="1"/>
</dbReference>
<evidence type="ECO:0000256" key="3">
    <source>
        <dbReference type="ARBA" id="ARBA00022840"/>
    </source>
</evidence>
<keyword evidence="7" id="KW-1185">Reference proteome</keyword>
<keyword evidence="2 4" id="KW-0547">Nucleotide-binding</keyword>
<reference evidence="6" key="2">
    <citation type="submission" date="2012-09" db="EMBL/GenBank/DDBJ databases">
        <title>The complete sequence of Psychroflexus torquis an extreme psychrophile from sea-ice that is stimulated by light.</title>
        <authorList>
            <person name="Feng S."/>
            <person name="Powell S.M."/>
            <person name="Bowman J.P."/>
        </authorList>
    </citation>
    <scope>NUCLEOTIDE SEQUENCE [LARGE SCALE GENOMIC DNA]</scope>
    <source>
        <strain evidence="6">ATCC 700755</strain>
    </source>
</reference>
<dbReference type="RefSeq" id="WP_015023739.1">
    <property type="nucleotide sequence ID" value="NC_018721.1"/>
</dbReference>
<keyword evidence="3 4" id="KW-0067">ATP-binding</keyword>
<dbReference type="Gene3D" id="3.30.470.20">
    <property type="entry name" value="ATP-grasp fold, B domain"/>
    <property type="match status" value="1"/>
</dbReference>
<dbReference type="OrthoDB" id="9803907at2"/>
<evidence type="ECO:0000313" key="6">
    <source>
        <dbReference type="EMBL" id="AFU68133.1"/>
    </source>
</evidence>
<gene>
    <name evidence="6" type="ordered locus">P700755_001180</name>
</gene>
<reference evidence="6" key="1">
    <citation type="submission" date="2006-03" db="EMBL/GenBank/DDBJ databases">
        <authorList>
            <person name="Bowman J."/>
            <person name="Ferriera S."/>
            <person name="Johnson J."/>
            <person name="Kravitz S."/>
            <person name="Halpern A."/>
            <person name="Remington K."/>
            <person name="Beeson K."/>
            <person name="Tran B."/>
            <person name="Rogers Y.-H."/>
            <person name="Friedman R."/>
            <person name="Venter J.C."/>
        </authorList>
    </citation>
    <scope>NUCLEOTIDE SEQUENCE [LARGE SCALE GENOMIC DNA]</scope>
    <source>
        <strain evidence="6">ATCC 700755</strain>
    </source>
</reference>
<evidence type="ECO:0000256" key="4">
    <source>
        <dbReference type="PROSITE-ProRule" id="PRU00409"/>
    </source>
</evidence>
<evidence type="ECO:0000256" key="2">
    <source>
        <dbReference type="ARBA" id="ARBA00022741"/>
    </source>
</evidence>
<dbReference type="GO" id="GO:0046872">
    <property type="term" value="F:metal ion binding"/>
    <property type="evidence" value="ECO:0007669"/>
    <property type="project" value="InterPro"/>
</dbReference>
<organism evidence="6 7">
    <name type="scientific">Psychroflexus torquis (strain ATCC 700755 / CIP 106069 / ACAM 623)</name>
    <dbReference type="NCBI Taxonomy" id="313595"/>
    <lineage>
        <taxon>Bacteria</taxon>
        <taxon>Pseudomonadati</taxon>
        <taxon>Bacteroidota</taxon>
        <taxon>Flavobacteriia</taxon>
        <taxon>Flavobacteriales</taxon>
        <taxon>Flavobacteriaceae</taxon>
        <taxon>Psychroflexus</taxon>
    </lineage>
</organism>